<sequence>MLQVNSETLLAGGLGVTGVTAQQGAATAAAMPVVSGLVPSGIDSVSMVASTAFSAQGVDFSATSAEGTAMLGLAAEGLTTVAAAYEAVDAAGAVTVL</sequence>
<dbReference type="InterPro" id="IPR038332">
    <property type="entry name" value="PPE_sf"/>
</dbReference>
<proteinExistence type="predicted"/>
<dbReference type="InterPro" id="IPR000084">
    <property type="entry name" value="PE-PGRS_N"/>
</dbReference>
<dbReference type="Gene3D" id="1.10.287.850">
    <property type="entry name" value="HP0062-like domain"/>
    <property type="match status" value="1"/>
</dbReference>
<evidence type="ECO:0000313" key="2">
    <source>
        <dbReference type="EMBL" id="PBA23718.1"/>
    </source>
</evidence>
<dbReference type="Proteomes" id="UP000217768">
    <property type="component" value="Unassembled WGS sequence"/>
</dbReference>
<dbReference type="Pfam" id="PF00934">
    <property type="entry name" value="PE"/>
    <property type="match status" value="1"/>
</dbReference>
<dbReference type="EMBL" id="NSFD01000056">
    <property type="protein sequence ID" value="PBA23718.1"/>
    <property type="molecule type" value="Genomic_DNA"/>
</dbReference>
<evidence type="ECO:0000259" key="1">
    <source>
        <dbReference type="Pfam" id="PF00934"/>
    </source>
</evidence>
<protein>
    <submittedName>
        <fullName evidence="2">PE domain-containing protein</fullName>
    </submittedName>
</protein>
<organism evidence="2 3">
    <name type="scientific">Mycobacterium avium</name>
    <dbReference type="NCBI Taxonomy" id="1764"/>
    <lineage>
        <taxon>Bacteria</taxon>
        <taxon>Bacillati</taxon>
        <taxon>Actinomycetota</taxon>
        <taxon>Actinomycetes</taxon>
        <taxon>Mycobacteriales</taxon>
        <taxon>Mycobacteriaceae</taxon>
        <taxon>Mycobacterium</taxon>
        <taxon>Mycobacterium avium complex (MAC)</taxon>
    </lineage>
</organism>
<reference evidence="2 3" key="1">
    <citation type="submission" date="2017-08" db="EMBL/GenBank/DDBJ databases">
        <title>Phylogenetic analysis of Mycobacterium avium complex whole genomes.</title>
        <authorList>
            <person name="Caverly L.J."/>
            <person name="Spilker T."/>
            <person name="Lipuma J."/>
        </authorList>
    </citation>
    <scope>NUCLEOTIDE SEQUENCE [LARGE SCALE GENOMIC DNA]</scope>
    <source>
        <strain evidence="2 3">FLAC0165</strain>
    </source>
</reference>
<evidence type="ECO:0000313" key="3">
    <source>
        <dbReference type="Proteomes" id="UP000217768"/>
    </source>
</evidence>
<dbReference type="RefSeq" id="WP_095795252.1">
    <property type="nucleotide sequence ID" value="NZ_NSFD01000056.1"/>
</dbReference>
<accession>A0A2A2ZBD4</accession>
<dbReference type="AlphaFoldDB" id="A0A2A2ZBD4"/>
<name>A0A2A2ZBD4_MYCAV</name>
<dbReference type="SUPFAM" id="SSF140459">
    <property type="entry name" value="PE/PPE dimer-like"/>
    <property type="match status" value="1"/>
</dbReference>
<feature type="domain" description="PE" evidence="1">
    <location>
        <begin position="2"/>
        <end position="91"/>
    </location>
</feature>
<gene>
    <name evidence="2" type="ORF">CKJ66_26915</name>
</gene>
<comment type="caution">
    <text evidence="2">The sequence shown here is derived from an EMBL/GenBank/DDBJ whole genome shotgun (WGS) entry which is preliminary data.</text>
</comment>